<protein>
    <submittedName>
        <fullName evidence="2">Uncharacterized protein</fullName>
    </submittedName>
</protein>
<accession>A0A9Q1EM53</accession>
<dbReference type="Proteomes" id="UP001152622">
    <property type="component" value="Chromosome 15"/>
</dbReference>
<evidence type="ECO:0000256" key="1">
    <source>
        <dbReference type="SAM" id="MobiDB-lite"/>
    </source>
</evidence>
<feature type="compositionally biased region" description="Low complexity" evidence="1">
    <location>
        <begin position="22"/>
        <end position="52"/>
    </location>
</feature>
<dbReference type="EMBL" id="JAINUF010000015">
    <property type="protein sequence ID" value="KAJ8341272.1"/>
    <property type="molecule type" value="Genomic_DNA"/>
</dbReference>
<reference evidence="2" key="1">
    <citation type="journal article" date="2023" name="Science">
        <title>Genome structures resolve the early diversification of teleost fishes.</title>
        <authorList>
            <person name="Parey E."/>
            <person name="Louis A."/>
            <person name="Montfort J."/>
            <person name="Bouchez O."/>
            <person name="Roques C."/>
            <person name="Iampietro C."/>
            <person name="Lluch J."/>
            <person name="Castinel A."/>
            <person name="Donnadieu C."/>
            <person name="Desvignes T."/>
            <person name="Floi Bucao C."/>
            <person name="Jouanno E."/>
            <person name="Wen M."/>
            <person name="Mejri S."/>
            <person name="Dirks R."/>
            <person name="Jansen H."/>
            <person name="Henkel C."/>
            <person name="Chen W.J."/>
            <person name="Zahm M."/>
            <person name="Cabau C."/>
            <person name="Klopp C."/>
            <person name="Thompson A.W."/>
            <person name="Robinson-Rechavi M."/>
            <person name="Braasch I."/>
            <person name="Lecointre G."/>
            <person name="Bobe J."/>
            <person name="Postlethwait J.H."/>
            <person name="Berthelot C."/>
            <person name="Roest Crollius H."/>
            <person name="Guiguen Y."/>
        </authorList>
    </citation>
    <scope>NUCLEOTIDE SEQUENCE</scope>
    <source>
        <strain evidence="2">WJC10195</strain>
    </source>
</reference>
<keyword evidence="3" id="KW-1185">Reference proteome</keyword>
<evidence type="ECO:0000313" key="3">
    <source>
        <dbReference type="Proteomes" id="UP001152622"/>
    </source>
</evidence>
<evidence type="ECO:0000313" key="2">
    <source>
        <dbReference type="EMBL" id="KAJ8341272.1"/>
    </source>
</evidence>
<sequence length="81" mass="8187">MMLLTQPEMMKALGEQDRTVDGGQASGSAPGSQAPAGAHQASGGSDPSVSSSERGEITGSAWAPRGFHIHSAADAALLHQM</sequence>
<gene>
    <name evidence="2" type="ORF">SKAU_G00335630</name>
</gene>
<organism evidence="2 3">
    <name type="scientific">Synaphobranchus kaupii</name>
    <name type="common">Kaup's arrowtooth eel</name>
    <dbReference type="NCBI Taxonomy" id="118154"/>
    <lineage>
        <taxon>Eukaryota</taxon>
        <taxon>Metazoa</taxon>
        <taxon>Chordata</taxon>
        <taxon>Craniata</taxon>
        <taxon>Vertebrata</taxon>
        <taxon>Euteleostomi</taxon>
        <taxon>Actinopterygii</taxon>
        <taxon>Neopterygii</taxon>
        <taxon>Teleostei</taxon>
        <taxon>Anguilliformes</taxon>
        <taxon>Synaphobranchidae</taxon>
        <taxon>Synaphobranchus</taxon>
    </lineage>
</organism>
<comment type="caution">
    <text evidence="2">The sequence shown here is derived from an EMBL/GenBank/DDBJ whole genome shotgun (WGS) entry which is preliminary data.</text>
</comment>
<feature type="region of interest" description="Disordered" evidence="1">
    <location>
        <begin position="1"/>
        <end position="65"/>
    </location>
</feature>
<name>A0A9Q1EM53_SYNKA</name>
<dbReference type="AlphaFoldDB" id="A0A9Q1EM53"/>
<proteinExistence type="predicted"/>